<comment type="caution">
    <text evidence="4">The sequence shown here is derived from an EMBL/GenBank/DDBJ whole genome shotgun (WGS) entry which is preliminary data.</text>
</comment>
<keyword evidence="1" id="KW-0175">Coiled coil</keyword>
<feature type="region of interest" description="Disordered" evidence="2">
    <location>
        <begin position="86"/>
        <end position="108"/>
    </location>
</feature>
<reference evidence="4 5" key="1">
    <citation type="journal article" date="2016" name="Nat. Commun.">
        <title>Thousands of microbial genomes shed light on interconnected biogeochemical processes in an aquifer system.</title>
        <authorList>
            <person name="Anantharaman K."/>
            <person name="Brown C.T."/>
            <person name="Hug L.A."/>
            <person name="Sharon I."/>
            <person name="Castelle C.J."/>
            <person name="Probst A.J."/>
            <person name="Thomas B.C."/>
            <person name="Singh A."/>
            <person name="Wilkins M.J."/>
            <person name="Karaoz U."/>
            <person name="Brodie E.L."/>
            <person name="Williams K.H."/>
            <person name="Hubbard S.S."/>
            <person name="Banfield J.F."/>
        </authorList>
    </citation>
    <scope>NUCLEOTIDE SEQUENCE [LARGE SCALE GENOMIC DNA]</scope>
</reference>
<gene>
    <name evidence="4" type="ORF">A2765_03215</name>
</gene>
<proteinExistence type="predicted"/>
<name>A0A1F6D9U5_9BACT</name>
<feature type="transmembrane region" description="Helical" evidence="3">
    <location>
        <begin position="307"/>
        <end position="327"/>
    </location>
</feature>
<keyword evidence="3" id="KW-0472">Membrane</keyword>
<evidence type="ECO:0000313" key="4">
    <source>
        <dbReference type="EMBL" id="OGG58110.1"/>
    </source>
</evidence>
<sequence>MAKKDRTKKSGSGKTKRHRYVGRVRFVNENDSPKHAWGYIDEKSVAPVGGSPPFENPTGEGIYIRAADGDRPLRIGMELEFELVPDESEKRPEGAFRAHDASETAPSRLKGLTEGGIELLVPNREMQDSVFFMSWCLQPRVLEGIRQLLLQSEEAMLLVVQVRLTGDPKKPAVEEKRQLIPLDGKENMAALSFNSAGHHRIVAVLLAGRRRKIVDDYMSTGYAGWYNHDVLSSSGDCLLTEVRQFGTGSIQVEIPQGVFAEKPWGYNYINSYFRKPPKDECRFFWYRVVPIWLLQIVRIPWMVFWGGLKIFCGSIAAAAMACVVYGVEYKYFVLHPYTTPIPYMFSNVHGWRIDDAKKYWIGRLALNPRTWIVAAIGLALFFFGPRETPEVVHTVRDLDMQPLIKPILTGLAWAVGVVGVIALVISGANRVDWNVIFERYRARRQARREERRRLEAERRREAVEVQVRDLMCTTTGPRLPDPKLLGWKPSTIYFRVIDFKRKRCKNFSAA</sequence>
<evidence type="ECO:0000256" key="2">
    <source>
        <dbReference type="SAM" id="MobiDB-lite"/>
    </source>
</evidence>
<feature type="transmembrane region" description="Helical" evidence="3">
    <location>
        <begin position="366"/>
        <end position="383"/>
    </location>
</feature>
<feature type="compositionally biased region" description="Basic and acidic residues" evidence="2">
    <location>
        <begin position="87"/>
        <end position="102"/>
    </location>
</feature>
<dbReference type="EMBL" id="MFLA01000037">
    <property type="protein sequence ID" value="OGG58110.1"/>
    <property type="molecule type" value="Genomic_DNA"/>
</dbReference>
<feature type="transmembrane region" description="Helical" evidence="3">
    <location>
        <begin position="403"/>
        <end position="425"/>
    </location>
</feature>
<feature type="transmembrane region" description="Helical" evidence="3">
    <location>
        <begin position="284"/>
        <end position="301"/>
    </location>
</feature>
<feature type="region of interest" description="Disordered" evidence="2">
    <location>
        <begin position="1"/>
        <end position="22"/>
    </location>
</feature>
<keyword evidence="3" id="KW-1133">Transmembrane helix</keyword>
<evidence type="ECO:0000256" key="3">
    <source>
        <dbReference type="SAM" id="Phobius"/>
    </source>
</evidence>
<organism evidence="4 5">
    <name type="scientific">Candidatus Kaiserbacteria bacterium RIFCSPHIGHO2_01_FULL_56_24</name>
    <dbReference type="NCBI Taxonomy" id="1798487"/>
    <lineage>
        <taxon>Bacteria</taxon>
        <taxon>Candidatus Kaiseribacteriota</taxon>
    </lineage>
</organism>
<accession>A0A1F6D9U5</accession>
<dbReference type="AlphaFoldDB" id="A0A1F6D9U5"/>
<evidence type="ECO:0000256" key="1">
    <source>
        <dbReference type="SAM" id="Coils"/>
    </source>
</evidence>
<protein>
    <submittedName>
        <fullName evidence="4">Uncharacterized protein</fullName>
    </submittedName>
</protein>
<evidence type="ECO:0000313" key="5">
    <source>
        <dbReference type="Proteomes" id="UP000176377"/>
    </source>
</evidence>
<keyword evidence="3" id="KW-0812">Transmembrane</keyword>
<dbReference type="Proteomes" id="UP000176377">
    <property type="component" value="Unassembled WGS sequence"/>
</dbReference>
<feature type="coiled-coil region" evidence="1">
    <location>
        <begin position="437"/>
        <end position="466"/>
    </location>
</feature>